<dbReference type="GO" id="GO:0015562">
    <property type="term" value="F:efflux transmembrane transporter activity"/>
    <property type="evidence" value="ECO:0007669"/>
    <property type="project" value="InterPro"/>
</dbReference>
<dbReference type="PANTHER" id="PTHR30203">
    <property type="entry name" value="OUTER MEMBRANE CATION EFFLUX PROTEIN"/>
    <property type="match status" value="1"/>
</dbReference>
<evidence type="ECO:0000313" key="3">
    <source>
        <dbReference type="Proteomes" id="UP000243205"/>
    </source>
</evidence>
<sequence length="576" mass="63645">MGGGRWWNPAVAGALLAAAVLAGCASPPAQLQQADQVAHALVRQQQQALGQVADFQLSPVRRALRQRLLQQQGWPVAAAPAVDPDTAAPAEAADGPLLLSLPLALEIAAGYSRDYQLQKEQLFQTALALDLEQERFRTSWRGLLGSLWAQDRSQRPILQGLQHSGDLALTRQLRQGASLAAGLALDLVQLLSGDRLVSRGLVADASISVPLLRGAGQAVVTEPLQQAERDLLYGLWSFDRYRRSFAVAVASSYLQVLERNNQVRTAHDNYQRLIDSRRRARRLADAGRLPEVQVDQALQDELRARSRWVQARQNSLDALDRFKLQLGLPTDAQLALDDAELARLQQSLAAALTDRADDGTAEKALLRLALRQRRDLLVARGEVEDARRAIGVAEDALRAELTLLGQAQAGESRSLGQASQDDARLRPARGQYSALLQLDLALERTAERNALRNRWIDLQQAVRAVEALEDNVKYEVRSAWRRLHEARETIAIEQQAVLVARRRVTSTSLFLRAGRIQMRDALEAEDALVAANNALVAAQVQYAIARMQLQRDLDVLEPDVAGQWLLTDWHPPQEQP</sequence>
<dbReference type="PROSITE" id="PS51257">
    <property type="entry name" value="PROKAR_LIPOPROTEIN"/>
    <property type="match status" value="1"/>
</dbReference>
<evidence type="ECO:0000256" key="1">
    <source>
        <dbReference type="SAM" id="SignalP"/>
    </source>
</evidence>
<gene>
    <name evidence="2" type="ORF">SAMN05661003_103260</name>
</gene>
<dbReference type="PANTHER" id="PTHR30203:SF33">
    <property type="entry name" value="BLR4455 PROTEIN"/>
    <property type="match status" value="1"/>
</dbReference>
<dbReference type="Gene3D" id="1.20.1600.10">
    <property type="entry name" value="Outer membrane efflux proteins (OEP)"/>
    <property type="match status" value="1"/>
</dbReference>
<proteinExistence type="predicted"/>
<dbReference type="SUPFAM" id="SSF56954">
    <property type="entry name" value="Outer membrane efflux proteins (OEP)"/>
    <property type="match status" value="1"/>
</dbReference>
<dbReference type="RefSeq" id="WP_092076937.1">
    <property type="nucleotide sequence ID" value="NZ_FNAQ01000003.1"/>
</dbReference>
<evidence type="ECO:0000313" key="2">
    <source>
        <dbReference type="EMBL" id="SDE09581.1"/>
    </source>
</evidence>
<dbReference type="EMBL" id="FNAQ01000003">
    <property type="protein sequence ID" value="SDE09581.1"/>
    <property type="molecule type" value="Genomic_DNA"/>
</dbReference>
<protein>
    <submittedName>
        <fullName evidence="2">Outer membrane protein TolC</fullName>
    </submittedName>
</protein>
<keyword evidence="1" id="KW-0732">Signal</keyword>
<dbReference type="AlphaFoldDB" id="A0A1G7A495"/>
<reference evidence="3" key="1">
    <citation type="submission" date="2016-10" db="EMBL/GenBank/DDBJ databases">
        <authorList>
            <person name="Varghese N."/>
            <person name="Submissions S."/>
        </authorList>
    </citation>
    <scope>NUCLEOTIDE SEQUENCE [LARGE SCALE GENOMIC DNA]</scope>
    <source>
        <strain evidence="3">DSM 8987</strain>
    </source>
</reference>
<dbReference type="STRING" id="57664.SAMN05661003_103260"/>
<feature type="signal peptide" evidence="1">
    <location>
        <begin position="1"/>
        <end position="31"/>
    </location>
</feature>
<dbReference type="InterPro" id="IPR010131">
    <property type="entry name" value="MdtP/NodT-like"/>
</dbReference>
<dbReference type="OrthoDB" id="235971at2"/>
<organism evidence="2 3">
    <name type="scientific">Desulfuromonas thiophila</name>
    <dbReference type="NCBI Taxonomy" id="57664"/>
    <lineage>
        <taxon>Bacteria</taxon>
        <taxon>Pseudomonadati</taxon>
        <taxon>Thermodesulfobacteriota</taxon>
        <taxon>Desulfuromonadia</taxon>
        <taxon>Desulfuromonadales</taxon>
        <taxon>Desulfuromonadaceae</taxon>
        <taxon>Desulfuromonas</taxon>
    </lineage>
</organism>
<keyword evidence="3" id="KW-1185">Reference proteome</keyword>
<feature type="chain" id="PRO_5017237143" evidence="1">
    <location>
        <begin position="32"/>
        <end position="576"/>
    </location>
</feature>
<dbReference type="Proteomes" id="UP000243205">
    <property type="component" value="Unassembled WGS sequence"/>
</dbReference>
<accession>A0A1G7A495</accession>
<name>A0A1G7A495_9BACT</name>